<organism evidence="1 2">
    <name type="scientific">Hyaloscypha bicolor E</name>
    <dbReference type="NCBI Taxonomy" id="1095630"/>
    <lineage>
        <taxon>Eukaryota</taxon>
        <taxon>Fungi</taxon>
        <taxon>Dikarya</taxon>
        <taxon>Ascomycota</taxon>
        <taxon>Pezizomycotina</taxon>
        <taxon>Leotiomycetes</taxon>
        <taxon>Helotiales</taxon>
        <taxon>Hyaloscyphaceae</taxon>
        <taxon>Hyaloscypha</taxon>
        <taxon>Hyaloscypha bicolor</taxon>
    </lineage>
</organism>
<reference evidence="1 2" key="1">
    <citation type="submission" date="2016-04" db="EMBL/GenBank/DDBJ databases">
        <title>A degradative enzymes factory behind the ericoid mycorrhizal symbiosis.</title>
        <authorList>
            <consortium name="DOE Joint Genome Institute"/>
            <person name="Martino E."/>
            <person name="Morin E."/>
            <person name="Grelet G."/>
            <person name="Kuo A."/>
            <person name="Kohler A."/>
            <person name="Daghino S."/>
            <person name="Barry K."/>
            <person name="Choi C."/>
            <person name="Cichocki N."/>
            <person name="Clum A."/>
            <person name="Copeland A."/>
            <person name="Hainaut M."/>
            <person name="Haridas S."/>
            <person name="Labutti K."/>
            <person name="Lindquist E."/>
            <person name="Lipzen A."/>
            <person name="Khouja H.-R."/>
            <person name="Murat C."/>
            <person name="Ohm R."/>
            <person name="Olson A."/>
            <person name="Spatafora J."/>
            <person name="Veneault-Fourrey C."/>
            <person name="Henrissat B."/>
            <person name="Grigoriev I."/>
            <person name="Martin F."/>
            <person name="Perotto S."/>
        </authorList>
    </citation>
    <scope>NUCLEOTIDE SEQUENCE [LARGE SCALE GENOMIC DNA]</scope>
    <source>
        <strain evidence="1 2">E</strain>
    </source>
</reference>
<dbReference type="InParanoid" id="A0A2J6TV90"/>
<gene>
    <name evidence="1" type="ORF">K444DRAFT_605923</name>
</gene>
<evidence type="ECO:0000313" key="2">
    <source>
        <dbReference type="Proteomes" id="UP000235371"/>
    </source>
</evidence>
<dbReference type="GeneID" id="36586975"/>
<accession>A0A2J6TV90</accession>
<dbReference type="Proteomes" id="UP000235371">
    <property type="component" value="Unassembled WGS sequence"/>
</dbReference>
<keyword evidence="2" id="KW-1185">Reference proteome</keyword>
<dbReference type="OrthoDB" id="62952at2759"/>
<proteinExistence type="predicted"/>
<evidence type="ECO:0000313" key="1">
    <source>
        <dbReference type="EMBL" id="PMD66954.1"/>
    </source>
</evidence>
<name>A0A2J6TV90_9HELO</name>
<dbReference type="EMBL" id="KZ613740">
    <property type="protein sequence ID" value="PMD66954.1"/>
    <property type="molecule type" value="Genomic_DNA"/>
</dbReference>
<sequence>MKDVADFGGYTNSVYEIDWDQVTTSWGTDRKKNSIFLVCKQISDKALDIIYGENAFRHYLHAEGDLCLKRNFTDANRRRMRMLLLTAEHRSWIGEITPDIAMWSSIIPTLNILRLVAEQPVQETYWNAPPLEKEMESWFMFMRAFLNCFYHLLEGKLLEVDFNGKTETGEVVKECMLGGYREVRCRLSGDLMFRRGPFSYNSGYWDNDDRGFGSWDA</sequence>
<dbReference type="RefSeq" id="XP_024743858.1">
    <property type="nucleotide sequence ID" value="XM_024878898.1"/>
</dbReference>
<dbReference type="AlphaFoldDB" id="A0A2J6TV90"/>
<protein>
    <submittedName>
        <fullName evidence="1">Uncharacterized protein</fullName>
    </submittedName>
</protein>